<feature type="region of interest" description="Disordered" evidence="3">
    <location>
        <begin position="56"/>
        <end position="136"/>
    </location>
</feature>
<evidence type="ECO:0000256" key="3">
    <source>
        <dbReference type="SAM" id="MobiDB-lite"/>
    </source>
</evidence>
<dbReference type="CDD" id="cd07323">
    <property type="entry name" value="LAM"/>
    <property type="match status" value="1"/>
</dbReference>
<dbReference type="InterPro" id="IPR006630">
    <property type="entry name" value="La_HTH"/>
</dbReference>
<evidence type="ECO:0000313" key="5">
    <source>
        <dbReference type="EMBL" id="KAF8411745.1"/>
    </source>
</evidence>
<dbReference type="OMA" id="PPVPGYM"/>
<accession>A0A834ZUN5</accession>
<dbReference type="Pfam" id="PF05383">
    <property type="entry name" value="La"/>
    <property type="match status" value="1"/>
</dbReference>
<dbReference type="AlphaFoldDB" id="A0A834ZUN5"/>
<comment type="caution">
    <text evidence="5">The sequence shown here is derived from an EMBL/GenBank/DDBJ whole genome shotgun (WGS) entry which is preliminary data.</text>
</comment>
<dbReference type="Gene3D" id="1.10.10.10">
    <property type="entry name" value="Winged helix-like DNA-binding domain superfamily/Winged helix DNA-binding domain"/>
    <property type="match status" value="1"/>
</dbReference>
<dbReference type="PANTHER" id="PTHR22792:SF132">
    <property type="entry name" value="LA-RELATED PROTEIN 1"/>
    <property type="match status" value="1"/>
</dbReference>
<evidence type="ECO:0000256" key="2">
    <source>
        <dbReference type="PROSITE-ProRule" id="PRU00332"/>
    </source>
</evidence>
<reference evidence="5 6" key="1">
    <citation type="submission" date="2020-04" db="EMBL/GenBank/DDBJ databases">
        <title>Plant Genome Project.</title>
        <authorList>
            <person name="Zhang R.-G."/>
        </authorList>
    </citation>
    <scope>NUCLEOTIDE SEQUENCE [LARGE SCALE GENOMIC DNA]</scope>
    <source>
        <strain evidence="5">YNK0</strain>
        <tissue evidence="5">Leaf</tissue>
    </source>
</reference>
<evidence type="ECO:0000313" key="6">
    <source>
        <dbReference type="Proteomes" id="UP000655225"/>
    </source>
</evidence>
<evidence type="ECO:0000259" key="4">
    <source>
        <dbReference type="PROSITE" id="PS50961"/>
    </source>
</evidence>
<dbReference type="SUPFAM" id="SSF46785">
    <property type="entry name" value="Winged helix' DNA-binding domain"/>
    <property type="match status" value="1"/>
</dbReference>
<dbReference type="SMART" id="SM00715">
    <property type="entry name" value="LA"/>
    <property type="match status" value="1"/>
</dbReference>
<dbReference type="PANTHER" id="PTHR22792">
    <property type="entry name" value="LUPUS LA PROTEIN-RELATED"/>
    <property type="match status" value="1"/>
</dbReference>
<dbReference type="InterPro" id="IPR036390">
    <property type="entry name" value="WH_DNA-bd_sf"/>
</dbReference>
<dbReference type="GO" id="GO:0005737">
    <property type="term" value="C:cytoplasm"/>
    <property type="evidence" value="ECO:0007669"/>
    <property type="project" value="UniProtKB-ARBA"/>
</dbReference>
<keyword evidence="1 2" id="KW-0694">RNA-binding</keyword>
<dbReference type="InterPro" id="IPR036388">
    <property type="entry name" value="WH-like_DNA-bd_sf"/>
</dbReference>
<protein>
    <recommendedName>
        <fullName evidence="4">HTH La-type RNA-binding domain-containing protein</fullName>
    </recommendedName>
</protein>
<dbReference type="GO" id="GO:0003723">
    <property type="term" value="F:RNA binding"/>
    <property type="evidence" value="ECO:0007669"/>
    <property type="project" value="UniProtKB-UniRule"/>
</dbReference>
<feature type="region of interest" description="Disordered" evidence="3">
    <location>
        <begin position="152"/>
        <end position="192"/>
    </location>
</feature>
<sequence>MSTASSSLFSQNLVLVSNEISSNTQDSAITGPHQTFNNNEGHAIGNSSWKKISLPEKNPPALVMGTSSWPDLSPPPLSPEVQLQESSSDNATIACENSVLPVSETEDTNADEYSDSSPTASYPEGETVVPSTLSSEGAHFRSDLAHPVRPFNYRHNQNYQNGNSSRHNQQRRNGFNTRGGNRGGGHGFQKHNYSNRHYQQRGFNDWNRNSGFNARVVNFQHEPCGIGNGPVGPPPLPHSTAIVYPPYVSVSPPPLLPPPVPGYMLPFGYYGDPYFPEASTPLYCAPVPVPVPVPVPQEEAIRGAPYYPEHWPPYNLPHPEVVLCSKILYQIEYYFSKENLDTDDYLRSKMDAQGWVPVGLIAGFKMIKAMTSDIQLILRALQPSAIVEVQGDEVRRRGDWMTYISARHSLSTTQTGPLQHTLLSGIQNIQLDGEHKQRAESNTVSMSSDVSNNISKESMATITGSSEWDSVSQEHPRTEYGGEWVLGLILTVIEILLYIRNWALTFQPYTADPVYQPYTY</sequence>
<name>A0A834ZUN5_TETSI</name>
<gene>
    <name evidence="5" type="ORF">HHK36_004303</name>
</gene>
<feature type="compositionally biased region" description="Polar residues" evidence="3">
    <location>
        <begin position="81"/>
        <end position="91"/>
    </location>
</feature>
<dbReference type="EMBL" id="JABCRI010000002">
    <property type="protein sequence ID" value="KAF8411745.1"/>
    <property type="molecule type" value="Genomic_DNA"/>
</dbReference>
<dbReference type="Proteomes" id="UP000655225">
    <property type="component" value="Unassembled WGS sequence"/>
</dbReference>
<keyword evidence="6" id="KW-1185">Reference proteome</keyword>
<organism evidence="5 6">
    <name type="scientific">Tetracentron sinense</name>
    <name type="common">Spur-leaf</name>
    <dbReference type="NCBI Taxonomy" id="13715"/>
    <lineage>
        <taxon>Eukaryota</taxon>
        <taxon>Viridiplantae</taxon>
        <taxon>Streptophyta</taxon>
        <taxon>Embryophyta</taxon>
        <taxon>Tracheophyta</taxon>
        <taxon>Spermatophyta</taxon>
        <taxon>Magnoliopsida</taxon>
        <taxon>Trochodendrales</taxon>
        <taxon>Trochodendraceae</taxon>
        <taxon>Tetracentron</taxon>
    </lineage>
</organism>
<dbReference type="OrthoDB" id="340227at2759"/>
<dbReference type="PROSITE" id="PS50961">
    <property type="entry name" value="HTH_LA"/>
    <property type="match status" value="1"/>
</dbReference>
<proteinExistence type="predicted"/>
<feature type="compositionally biased region" description="Acidic residues" evidence="3">
    <location>
        <begin position="104"/>
        <end position="114"/>
    </location>
</feature>
<feature type="compositionally biased region" description="Polar residues" evidence="3">
    <location>
        <begin position="154"/>
        <end position="167"/>
    </location>
</feature>
<feature type="domain" description="HTH La-type RNA-binding" evidence="4">
    <location>
        <begin position="317"/>
        <end position="406"/>
    </location>
</feature>
<dbReference type="InterPro" id="IPR045180">
    <property type="entry name" value="La_dom_prot"/>
</dbReference>
<evidence type="ECO:0000256" key="1">
    <source>
        <dbReference type="ARBA" id="ARBA00022884"/>
    </source>
</evidence>